<accession>A0A8S5N4P8</accession>
<reference evidence="1" key="1">
    <citation type="journal article" date="2021" name="Proc. Natl. Acad. Sci. U.S.A.">
        <title>A Catalog of Tens of Thousands of Viruses from Human Metagenomes Reveals Hidden Associations with Chronic Diseases.</title>
        <authorList>
            <person name="Tisza M.J."/>
            <person name="Buck C.B."/>
        </authorList>
    </citation>
    <scope>NUCLEOTIDE SEQUENCE</scope>
    <source>
        <strain evidence="1">Ct7Ux15</strain>
    </source>
</reference>
<proteinExistence type="predicted"/>
<sequence>MAYIVKAFTPGKLNLAPETLEEEVLQNVAIIVSTPKFSVPLDRGLGLAQRFIDKPMQVAQSILISEVLDAVEEYEPRAEVTNVTFETGETPGLLVPVLEVNIVDNEE</sequence>
<dbReference type="Gene3D" id="3.10.450.40">
    <property type="match status" value="1"/>
</dbReference>
<evidence type="ECO:0000313" key="1">
    <source>
        <dbReference type="EMBL" id="DAD89303.1"/>
    </source>
</evidence>
<dbReference type="EMBL" id="BK015058">
    <property type="protein sequence ID" value="DAD89303.1"/>
    <property type="molecule type" value="Genomic_DNA"/>
</dbReference>
<protein>
    <submittedName>
        <fullName evidence="1">Baseplate wedge protein</fullName>
    </submittedName>
</protein>
<name>A0A8S5N4P8_9CAUD</name>
<dbReference type="SUPFAM" id="SSF160719">
    <property type="entry name" value="gpW/gp25-like"/>
    <property type="match status" value="1"/>
</dbReference>
<organism evidence="1">
    <name type="scientific">Caudovirales sp. ct7Ux15</name>
    <dbReference type="NCBI Taxonomy" id="2826767"/>
    <lineage>
        <taxon>Viruses</taxon>
        <taxon>Duplodnaviria</taxon>
        <taxon>Heunggongvirae</taxon>
        <taxon>Uroviricota</taxon>
        <taxon>Caudoviricetes</taxon>
    </lineage>
</organism>